<gene>
    <name evidence="6" type="ORF">SAMN04487969_1025</name>
</gene>
<dbReference type="InterPro" id="IPR004101">
    <property type="entry name" value="Mur_ligase_C"/>
</dbReference>
<protein>
    <submittedName>
        <fullName evidence="6">UDP-N-acetylmuramoyl-tripeptide--D-alanyl-D-alanine ligase</fullName>
    </submittedName>
</protein>
<evidence type="ECO:0000313" key="6">
    <source>
        <dbReference type="EMBL" id="SFE33510.1"/>
    </source>
</evidence>
<reference evidence="7" key="1">
    <citation type="submission" date="2016-10" db="EMBL/GenBank/DDBJ databases">
        <authorList>
            <person name="Varghese N."/>
            <person name="Submissions S."/>
        </authorList>
    </citation>
    <scope>NUCLEOTIDE SEQUENCE [LARGE SCALE GENOMIC DNA]</scope>
    <source>
        <strain evidence="7">CGMCC 1.10223</strain>
    </source>
</reference>
<dbReference type="Pfam" id="PF02875">
    <property type="entry name" value="Mur_ligase_C"/>
    <property type="match status" value="1"/>
</dbReference>
<sequence length="364" mass="40850">MRRPIIAVTGSSGKTSTKEMIASILQRRWKTFKSVKNGNDTWFTSQYKKKINSSHQAVVLEFGMRALGQIKRHCQLIRPNLGIITNVGRAHIGKFTNGLHGIAKAKSELITGMKPTGILFLNRDDKQSRLLNVKRFKGKMITVGIHSQADFRAERIRYVRQGMKFNVRLDNNNHSFFVPCFGICNVYNALFAIAVSHRLGCTVSQIKTGLKKMEKPYARLSVQRTRNKITIINDSFNTKPELEPAMDVLLHAGSAKGRKIAVLGDIQDLGKYARAIHLKQGRKLGNKRLDLLYTFGVHSRYLGIGAIQSGFSPKKVKHFTKIASLKSALAQRLQTGNTILLKGSTNGHKVKLMHLAEWLIHKAQ</sequence>
<dbReference type="SUPFAM" id="SSF53244">
    <property type="entry name" value="MurD-like peptide ligases, peptide-binding domain"/>
    <property type="match status" value="1"/>
</dbReference>
<dbReference type="EMBL" id="FONN01000002">
    <property type="protein sequence ID" value="SFE33510.1"/>
    <property type="molecule type" value="Genomic_DNA"/>
</dbReference>
<accession>A0A1I1ZSQ5</accession>
<evidence type="ECO:0000313" key="7">
    <source>
        <dbReference type="Proteomes" id="UP000183410"/>
    </source>
</evidence>
<proteinExistence type="predicted"/>
<dbReference type="PANTHER" id="PTHR43024">
    <property type="entry name" value="UDP-N-ACETYLMURAMOYL-TRIPEPTIDE--D-ALANYL-D-ALANINE LIGASE"/>
    <property type="match status" value="1"/>
</dbReference>
<evidence type="ECO:0000256" key="2">
    <source>
        <dbReference type="ARBA" id="ARBA00022741"/>
    </source>
</evidence>
<dbReference type="Pfam" id="PF08245">
    <property type="entry name" value="Mur_ligase_M"/>
    <property type="match status" value="1"/>
</dbReference>
<dbReference type="OrthoDB" id="7869153at2"/>
<dbReference type="InterPro" id="IPR051046">
    <property type="entry name" value="MurCDEF_CellWall_CoF430Synth"/>
</dbReference>
<dbReference type="GO" id="GO:0005524">
    <property type="term" value="F:ATP binding"/>
    <property type="evidence" value="ECO:0007669"/>
    <property type="project" value="UniProtKB-KW"/>
</dbReference>
<dbReference type="Gene3D" id="3.90.190.20">
    <property type="entry name" value="Mur ligase, C-terminal domain"/>
    <property type="match status" value="1"/>
</dbReference>
<dbReference type="InterPro" id="IPR036565">
    <property type="entry name" value="Mur-like_cat_sf"/>
</dbReference>
<dbReference type="RefSeq" id="WP_046229828.1">
    <property type="nucleotide sequence ID" value="NZ_FONN01000002.1"/>
</dbReference>
<dbReference type="AlphaFoldDB" id="A0A1I1ZSQ5"/>
<name>A0A1I1ZSQ5_9BACL</name>
<keyword evidence="3" id="KW-0067">ATP-binding</keyword>
<organism evidence="6 7">
    <name type="scientific">Paenibacillus algorifonticola</name>
    <dbReference type="NCBI Taxonomy" id="684063"/>
    <lineage>
        <taxon>Bacteria</taxon>
        <taxon>Bacillati</taxon>
        <taxon>Bacillota</taxon>
        <taxon>Bacilli</taxon>
        <taxon>Bacillales</taxon>
        <taxon>Paenibacillaceae</taxon>
        <taxon>Paenibacillus</taxon>
    </lineage>
</organism>
<dbReference type="InterPro" id="IPR013221">
    <property type="entry name" value="Mur_ligase_cen"/>
</dbReference>
<dbReference type="Gene3D" id="3.40.1190.10">
    <property type="entry name" value="Mur-like, catalytic domain"/>
    <property type="match status" value="1"/>
</dbReference>
<evidence type="ECO:0000256" key="1">
    <source>
        <dbReference type="ARBA" id="ARBA00022598"/>
    </source>
</evidence>
<evidence type="ECO:0000259" key="5">
    <source>
        <dbReference type="Pfam" id="PF08245"/>
    </source>
</evidence>
<keyword evidence="1 6" id="KW-0436">Ligase</keyword>
<dbReference type="InterPro" id="IPR036615">
    <property type="entry name" value="Mur_ligase_C_dom_sf"/>
</dbReference>
<dbReference type="Proteomes" id="UP000183410">
    <property type="component" value="Unassembled WGS sequence"/>
</dbReference>
<dbReference type="SUPFAM" id="SSF53623">
    <property type="entry name" value="MurD-like peptide ligases, catalytic domain"/>
    <property type="match status" value="1"/>
</dbReference>
<evidence type="ECO:0000256" key="3">
    <source>
        <dbReference type="ARBA" id="ARBA00022840"/>
    </source>
</evidence>
<keyword evidence="2" id="KW-0547">Nucleotide-binding</keyword>
<keyword evidence="7" id="KW-1185">Reference proteome</keyword>
<dbReference type="PANTHER" id="PTHR43024:SF1">
    <property type="entry name" value="UDP-N-ACETYLMURAMOYL-TRIPEPTIDE--D-ALANYL-D-ALANINE LIGASE"/>
    <property type="match status" value="1"/>
</dbReference>
<evidence type="ECO:0000259" key="4">
    <source>
        <dbReference type="Pfam" id="PF02875"/>
    </source>
</evidence>
<dbReference type="GO" id="GO:0016881">
    <property type="term" value="F:acid-amino acid ligase activity"/>
    <property type="evidence" value="ECO:0007669"/>
    <property type="project" value="InterPro"/>
</dbReference>
<feature type="domain" description="Mur ligase C-terminal" evidence="4">
    <location>
        <begin position="219"/>
        <end position="344"/>
    </location>
</feature>
<feature type="domain" description="Mur ligase central" evidence="5">
    <location>
        <begin position="8"/>
        <end position="195"/>
    </location>
</feature>